<reference evidence="2 3" key="1">
    <citation type="submission" date="2019-02" db="EMBL/GenBank/DDBJ databases">
        <title>Deep-cultivation of Planctomycetes and their phenomic and genomic characterization uncovers novel biology.</title>
        <authorList>
            <person name="Wiegand S."/>
            <person name="Jogler M."/>
            <person name="Boedeker C."/>
            <person name="Pinto D."/>
            <person name="Vollmers J."/>
            <person name="Rivas-Marin E."/>
            <person name="Kohn T."/>
            <person name="Peeters S.H."/>
            <person name="Heuer A."/>
            <person name="Rast P."/>
            <person name="Oberbeckmann S."/>
            <person name="Bunk B."/>
            <person name="Jeske O."/>
            <person name="Meyerdierks A."/>
            <person name="Storesund J.E."/>
            <person name="Kallscheuer N."/>
            <person name="Luecker S."/>
            <person name="Lage O.M."/>
            <person name="Pohl T."/>
            <person name="Merkel B.J."/>
            <person name="Hornburger P."/>
            <person name="Mueller R.-W."/>
            <person name="Bruemmer F."/>
            <person name="Labrenz M."/>
            <person name="Spormann A.M."/>
            <person name="Op Den Camp H."/>
            <person name="Overmann J."/>
            <person name="Amann R."/>
            <person name="Jetten M.S.M."/>
            <person name="Mascher T."/>
            <person name="Medema M.H."/>
            <person name="Devos D.P."/>
            <person name="Kaster A.-K."/>
            <person name="Ovreas L."/>
            <person name="Rohde M."/>
            <person name="Galperin M.Y."/>
            <person name="Jogler C."/>
        </authorList>
    </citation>
    <scope>NUCLEOTIDE SEQUENCE [LARGE SCALE GENOMIC DNA]</scope>
    <source>
        <strain evidence="2 3">Poly59</strain>
    </source>
</reference>
<accession>A0A5C6F577</accession>
<evidence type="ECO:0000256" key="1">
    <source>
        <dbReference type="SAM" id="Coils"/>
    </source>
</evidence>
<comment type="caution">
    <text evidence="2">The sequence shown here is derived from an EMBL/GenBank/DDBJ whole genome shotgun (WGS) entry which is preliminary data.</text>
</comment>
<organism evidence="2 3">
    <name type="scientific">Rubripirellula reticaptiva</name>
    <dbReference type="NCBI Taxonomy" id="2528013"/>
    <lineage>
        <taxon>Bacteria</taxon>
        <taxon>Pseudomonadati</taxon>
        <taxon>Planctomycetota</taxon>
        <taxon>Planctomycetia</taxon>
        <taxon>Pirellulales</taxon>
        <taxon>Pirellulaceae</taxon>
        <taxon>Rubripirellula</taxon>
    </lineage>
</organism>
<dbReference type="EMBL" id="SJPX01000002">
    <property type="protein sequence ID" value="TWU55664.1"/>
    <property type="molecule type" value="Genomic_DNA"/>
</dbReference>
<feature type="coiled-coil region" evidence="1">
    <location>
        <begin position="144"/>
        <end position="171"/>
    </location>
</feature>
<keyword evidence="1" id="KW-0175">Coiled coil</keyword>
<protein>
    <submittedName>
        <fullName evidence="2">Uncharacterized protein</fullName>
    </submittedName>
</protein>
<dbReference type="AlphaFoldDB" id="A0A5C6F577"/>
<gene>
    <name evidence="2" type="ORF">Poly59_19640</name>
</gene>
<dbReference type="Proteomes" id="UP000317977">
    <property type="component" value="Unassembled WGS sequence"/>
</dbReference>
<name>A0A5C6F577_9BACT</name>
<proteinExistence type="predicted"/>
<evidence type="ECO:0000313" key="3">
    <source>
        <dbReference type="Proteomes" id="UP000317977"/>
    </source>
</evidence>
<evidence type="ECO:0000313" key="2">
    <source>
        <dbReference type="EMBL" id="TWU55664.1"/>
    </source>
</evidence>
<sequence length="173" mass="18973">MMNSNSPEHLMNHSRNFVLTGVFAAIVLGLGFCGYHQLVGAQEPLLPGQSRDTTSTVTDEARYGDVPKSALLTERGRQLAEELGHLQRSKATLGEKHPSRPAIENQIDAIRRELTAWSSVPAGGAVGGQDIVALGDEVTPLMNEVDLRQLVLRLSERVARLEQKVIILERSQR</sequence>
<keyword evidence="3" id="KW-1185">Reference proteome</keyword>